<evidence type="ECO:0000313" key="3">
    <source>
        <dbReference type="Proteomes" id="UP000546213"/>
    </source>
</evidence>
<keyword evidence="3" id="KW-1185">Reference proteome</keyword>
<feature type="compositionally biased region" description="Polar residues" evidence="1">
    <location>
        <begin position="45"/>
        <end position="56"/>
    </location>
</feature>
<dbReference type="InterPro" id="IPR029058">
    <property type="entry name" value="AB_hydrolase_fold"/>
</dbReference>
<feature type="compositionally biased region" description="Polar residues" evidence="1">
    <location>
        <begin position="10"/>
        <end position="24"/>
    </location>
</feature>
<accession>A0A8H5KW73</accession>
<dbReference type="Gene3D" id="3.40.50.1820">
    <property type="entry name" value="alpha/beta hydrolase"/>
    <property type="match status" value="1"/>
</dbReference>
<proteinExistence type="predicted"/>
<sequence length="83" mass="8398">MLGGGGGQSLGCTQQSNSALNPATSPGNKIAAVLFFGDPRHAANQAYNTGTGSPRNGGTDPGAHTSYFNVFSQEAGAWVKTKV</sequence>
<comment type="caution">
    <text evidence="2">The sequence shown here is derived from an EMBL/GenBank/DDBJ whole genome shotgun (WGS) entry which is preliminary data.</text>
</comment>
<gene>
    <name evidence="2" type="ORF">FPCIR_10870</name>
</gene>
<dbReference type="Proteomes" id="UP000546213">
    <property type="component" value="Unassembled WGS sequence"/>
</dbReference>
<feature type="region of interest" description="Disordered" evidence="1">
    <location>
        <begin position="44"/>
        <end position="65"/>
    </location>
</feature>
<feature type="region of interest" description="Disordered" evidence="1">
    <location>
        <begin position="1"/>
        <end position="24"/>
    </location>
</feature>
<reference evidence="2 3" key="1">
    <citation type="submission" date="2020-05" db="EMBL/GenBank/DDBJ databases">
        <title>Identification and distribution of gene clusters putatively required for synthesis of sphingolipid metabolism inhibitors in phylogenetically diverse species of the filamentous fungus Fusarium.</title>
        <authorList>
            <person name="Kim H.-S."/>
            <person name="Busman M."/>
            <person name="Brown D.W."/>
            <person name="Divon H."/>
            <person name="Uhlig S."/>
            <person name="Proctor R.H."/>
        </authorList>
    </citation>
    <scope>NUCLEOTIDE SEQUENCE [LARGE SCALE GENOMIC DNA]</scope>
    <source>
        <strain evidence="2 3">NRRL 36939</strain>
    </source>
</reference>
<dbReference type="AlphaFoldDB" id="A0A8H5KW73"/>
<evidence type="ECO:0000256" key="1">
    <source>
        <dbReference type="SAM" id="MobiDB-lite"/>
    </source>
</evidence>
<dbReference type="OrthoDB" id="2586582at2759"/>
<name>A0A8H5KW73_9HYPO</name>
<evidence type="ECO:0000313" key="2">
    <source>
        <dbReference type="EMBL" id="KAF5579806.1"/>
    </source>
</evidence>
<organism evidence="2 3">
    <name type="scientific">Fusarium pseudocircinatum</name>
    <dbReference type="NCBI Taxonomy" id="56676"/>
    <lineage>
        <taxon>Eukaryota</taxon>
        <taxon>Fungi</taxon>
        <taxon>Dikarya</taxon>
        <taxon>Ascomycota</taxon>
        <taxon>Pezizomycotina</taxon>
        <taxon>Sordariomycetes</taxon>
        <taxon>Hypocreomycetidae</taxon>
        <taxon>Hypocreales</taxon>
        <taxon>Nectriaceae</taxon>
        <taxon>Fusarium</taxon>
        <taxon>Fusarium fujikuroi species complex</taxon>
    </lineage>
</organism>
<dbReference type="EMBL" id="JAAOAS010000327">
    <property type="protein sequence ID" value="KAF5579806.1"/>
    <property type="molecule type" value="Genomic_DNA"/>
</dbReference>
<protein>
    <submittedName>
        <fullName evidence="2">Acetylxylan esterase</fullName>
    </submittedName>
</protein>
<dbReference type="SUPFAM" id="SSF53474">
    <property type="entry name" value="alpha/beta-Hydrolases"/>
    <property type="match status" value="1"/>
</dbReference>